<dbReference type="FunFam" id="3.30.390.30:FF:000001">
    <property type="entry name" value="Dihydrolipoyl dehydrogenase"/>
    <property type="match status" value="1"/>
</dbReference>
<keyword evidence="8 16" id="KW-0560">Oxidoreductase</keyword>
<feature type="domain" description="FAD/NAD(P)-binding" evidence="18">
    <location>
        <begin position="3"/>
        <end position="320"/>
    </location>
</feature>
<dbReference type="InterPro" id="IPR036188">
    <property type="entry name" value="FAD/NAD-bd_sf"/>
</dbReference>
<dbReference type="GO" id="GO:0004148">
    <property type="term" value="F:dihydrolipoyl dehydrogenase (NADH) activity"/>
    <property type="evidence" value="ECO:0007669"/>
    <property type="project" value="UniProtKB-EC"/>
</dbReference>
<evidence type="ECO:0000256" key="12">
    <source>
        <dbReference type="ARBA" id="ARBA00049187"/>
    </source>
</evidence>
<dbReference type="EC" id="1.8.1.4" evidence="3 16"/>
<evidence type="ECO:0000256" key="9">
    <source>
        <dbReference type="ARBA" id="ARBA00023027"/>
    </source>
</evidence>
<dbReference type="PROSITE" id="PS00076">
    <property type="entry name" value="PYRIDINE_REDOX_1"/>
    <property type="match status" value="1"/>
</dbReference>
<dbReference type="PANTHER" id="PTHR22912">
    <property type="entry name" value="DISULFIDE OXIDOREDUCTASE"/>
    <property type="match status" value="1"/>
</dbReference>
<proteinExistence type="inferred from homology"/>
<dbReference type="Gene3D" id="3.30.390.30">
    <property type="match status" value="1"/>
</dbReference>
<keyword evidence="9 14" id="KW-0520">NAD</keyword>
<evidence type="ECO:0000313" key="19">
    <source>
        <dbReference type="EMBL" id="SKC86520.1"/>
    </source>
</evidence>
<sequence length="464" mass="50326">MQFDVIIIGGGPGGYTAAIYAAKQKMKVALIEKEKIGGTCLNVGCIPTKALIHSSDLYREIKDSDKFGITSKDVEINWGEIQKNKNSIVDNLTNGVKGLLRQNKVQVFEGTGKIIGRNSVSILNNSVKTTIEGENIIIASGSVPIDIRIPGSELEEVGSSTKALSYEKIPKSLAIIGGGVIGVEMAYIYNTLGSKVTILEMLPKILGRMDSESSNTLKQTLESQGIDIYTEARALSIEKNRELAKVKFETKTGVQEISVEKVLVSVGRKPNLDVIGKLDIKISKKGIIIDDYLRTNIPNIYAIGDVTGKLMLAHVASHQGITAVKNIIGERTRMNYNVVPSCIYTNPEMASVGLTEEEAKEKYNDEIIISVFPFGYNGKSMTIGETNGFVKIIADKKYSGIIGVHIVGPHATELIAEAALAIQLECTVEELIETIHAHPTLSEAILEAALGIDDEAIHIFKSRK</sequence>
<evidence type="ECO:0000256" key="16">
    <source>
        <dbReference type="RuleBase" id="RU003692"/>
    </source>
</evidence>
<keyword evidence="20" id="KW-1185">Reference proteome</keyword>
<feature type="binding site" evidence="14">
    <location>
        <position position="200"/>
    </location>
    <ligand>
        <name>NAD(+)</name>
        <dbReference type="ChEBI" id="CHEBI:57540"/>
    </ligand>
</feature>
<dbReference type="PIRSF" id="PIRSF000350">
    <property type="entry name" value="Mercury_reductase_MerA"/>
    <property type="match status" value="1"/>
</dbReference>
<dbReference type="InterPro" id="IPR012999">
    <property type="entry name" value="Pyr_OxRdtase_I_AS"/>
</dbReference>
<dbReference type="EMBL" id="FUZT01000014">
    <property type="protein sequence ID" value="SKC86520.1"/>
    <property type="molecule type" value="Genomic_DNA"/>
</dbReference>
<keyword evidence="11 16" id="KW-0676">Redox-active center</keyword>
<comment type="miscellaneous">
    <text evidence="16">The active site is a redox-active disulfide bond.</text>
</comment>
<evidence type="ECO:0000259" key="17">
    <source>
        <dbReference type="Pfam" id="PF02852"/>
    </source>
</evidence>
<dbReference type="Pfam" id="PF07992">
    <property type="entry name" value="Pyr_redox_2"/>
    <property type="match status" value="1"/>
</dbReference>
<evidence type="ECO:0000256" key="5">
    <source>
        <dbReference type="ARBA" id="ARBA00022490"/>
    </source>
</evidence>
<organism evidence="19 20">
    <name type="scientific">Maledivibacter halophilus</name>
    <dbReference type="NCBI Taxonomy" id="36842"/>
    <lineage>
        <taxon>Bacteria</taxon>
        <taxon>Bacillati</taxon>
        <taxon>Bacillota</taxon>
        <taxon>Clostridia</taxon>
        <taxon>Peptostreptococcales</taxon>
        <taxon>Caminicellaceae</taxon>
        <taxon>Maledivibacter</taxon>
    </lineage>
</organism>
<comment type="cofactor">
    <cofactor evidence="14 16">
        <name>FAD</name>
        <dbReference type="ChEBI" id="CHEBI:57692"/>
    </cofactor>
    <text evidence="14 16">Binds 1 FAD per subunit.</text>
</comment>
<dbReference type="RefSeq" id="WP_079494960.1">
    <property type="nucleotide sequence ID" value="NZ_FUZT01000014.1"/>
</dbReference>
<evidence type="ECO:0000256" key="6">
    <source>
        <dbReference type="ARBA" id="ARBA00022630"/>
    </source>
</evidence>
<dbReference type="STRING" id="36842.SAMN02194393_04564"/>
<dbReference type="SUPFAM" id="SSF51905">
    <property type="entry name" value="FAD/NAD(P)-binding domain"/>
    <property type="match status" value="1"/>
</dbReference>
<dbReference type="AlphaFoldDB" id="A0A1T5ME73"/>
<evidence type="ECO:0000256" key="7">
    <source>
        <dbReference type="ARBA" id="ARBA00022827"/>
    </source>
</evidence>
<comment type="subcellular location">
    <subcellularLocation>
        <location evidence="1">Cytoplasm</location>
    </subcellularLocation>
</comment>
<evidence type="ECO:0000256" key="2">
    <source>
        <dbReference type="ARBA" id="ARBA00007532"/>
    </source>
</evidence>
<dbReference type="InterPro" id="IPR050151">
    <property type="entry name" value="Class-I_Pyr_Nuc-Dis_Oxidored"/>
</dbReference>
<dbReference type="PANTHER" id="PTHR22912:SF217">
    <property type="entry name" value="DIHYDROLIPOYL DEHYDROGENASE"/>
    <property type="match status" value="1"/>
</dbReference>
<evidence type="ECO:0000256" key="8">
    <source>
        <dbReference type="ARBA" id="ARBA00023002"/>
    </source>
</evidence>
<keyword evidence="6 16" id="KW-0285">Flavoprotein</keyword>
<evidence type="ECO:0000256" key="1">
    <source>
        <dbReference type="ARBA" id="ARBA00004496"/>
    </source>
</evidence>
<dbReference type="GO" id="GO:0050660">
    <property type="term" value="F:flavin adenine dinucleotide binding"/>
    <property type="evidence" value="ECO:0007669"/>
    <property type="project" value="InterPro"/>
</dbReference>
<comment type="similarity">
    <text evidence="2 16">Belongs to the class-I pyridine nucleotide-disulfide oxidoreductase family.</text>
</comment>
<dbReference type="InterPro" id="IPR004099">
    <property type="entry name" value="Pyr_nucl-diS_OxRdtase_dimer"/>
</dbReference>
<evidence type="ECO:0000256" key="10">
    <source>
        <dbReference type="ARBA" id="ARBA00023157"/>
    </source>
</evidence>
<dbReference type="InterPro" id="IPR016156">
    <property type="entry name" value="FAD/NAD-linked_Rdtase_dimer_sf"/>
</dbReference>
<gene>
    <name evidence="19" type="ORF">SAMN02194393_04564</name>
</gene>
<evidence type="ECO:0000256" key="3">
    <source>
        <dbReference type="ARBA" id="ARBA00012608"/>
    </source>
</evidence>
<evidence type="ECO:0000313" key="20">
    <source>
        <dbReference type="Proteomes" id="UP000190285"/>
    </source>
</evidence>
<feature type="binding site" evidence="14">
    <location>
        <position position="305"/>
    </location>
    <ligand>
        <name>NAD(+)</name>
        <dbReference type="ChEBI" id="CHEBI:57540"/>
    </ligand>
</feature>
<dbReference type="InterPro" id="IPR006258">
    <property type="entry name" value="Lipoamide_DH"/>
</dbReference>
<evidence type="ECO:0000256" key="4">
    <source>
        <dbReference type="ARBA" id="ARBA00016961"/>
    </source>
</evidence>
<dbReference type="NCBIfam" id="TIGR01350">
    <property type="entry name" value="lipoamide_DH"/>
    <property type="match status" value="1"/>
</dbReference>
<dbReference type="Proteomes" id="UP000190285">
    <property type="component" value="Unassembled WGS sequence"/>
</dbReference>
<feature type="binding site" evidence="14">
    <location>
        <position position="112"/>
    </location>
    <ligand>
        <name>FAD</name>
        <dbReference type="ChEBI" id="CHEBI:57692"/>
    </ligand>
</feature>
<comment type="catalytic activity">
    <reaction evidence="12 16">
        <text>N(6)-[(R)-dihydrolipoyl]-L-lysyl-[protein] + NAD(+) = N(6)-[(R)-lipoyl]-L-lysyl-[protein] + NADH + H(+)</text>
        <dbReference type="Rhea" id="RHEA:15045"/>
        <dbReference type="Rhea" id="RHEA-COMP:10474"/>
        <dbReference type="Rhea" id="RHEA-COMP:10475"/>
        <dbReference type="ChEBI" id="CHEBI:15378"/>
        <dbReference type="ChEBI" id="CHEBI:57540"/>
        <dbReference type="ChEBI" id="CHEBI:57945"/>
        <dbReference type="ChEBI" id="CHEBI:83099"/>
        <dbReference type="ChEBI" id="CHEBI:83100"/>
        <dbReference type="EC" id="1.8.1.4"/>
    </reaction>
</comment>
<dbReference type="GO" id="GO:0005737">
    <property type="term" value="C:cytoplasm"/>
    <property type="evidence" value="ECO:0007669"/>
    <property type="project" value="UniProtKB-SubCell"/>
</dbReference>
<dbReference type="SUPFAM" id="SSF55424">
    <property type="entry name" value="FAD/NAD-linked reductases, dimerisation (C-terminal) domain"/>
    <property type="match status" value="1"/>
</dbReference>
<name>A0A1T5ME73_9FIRM</name>
<feature type="binding site" evidence="14">
    <location>
        <position position="49"/>
    </location>
    <ligand>
        <name>FAD</name>
        <dbReference type="ChEBI" id="CHEBI:57692"/>
    </ligand>
</feature>
<evidence type="ECO:0000256" key="15">
    <source>
        <dbReference type="PIRSR" id="PIRSR000350-4"/>
    </source>
</evidence>
<evidence type="ECO:0000256" key="14">
    <source>
        <dbReference type="PIRSR" id="PIRSR000350-3"/>
    </source>
</evidence>
<dbReference type="InterPro" id="IPR023753">
    <property type="entry name" value="FAD/NAD-binding_dom"/>
</dbReference>
<dbReference type="OrthoDB" id="9807946at2"/>
<dbReference type="InterPro" id="IPR001100">
    <property type="entry name" value="Pyr_nuc-diS_OxRdtase"/>
</dbReference>
<feature type="disulfide bond" description="Redox-active" evidence="15">
    <location>
        <begin position="40"/>
        <end position="45"/>
    </location>
</feature>
<protein>
    <recommendedName>
        <fullName evidence="4 16">Dihydrolipoyl dehydrogenase</fullName>
        <ecNumber evidence="3 16">1.8.1.4</ecNumber>
    </recommendedName>
</protein>
<keyword evidence="14" id="KW-0547">Nucleotide-binding</keyword>
<keyword evidence="7 14" id="KW-0274">FAD</keyword>
<dbReference type="PRINTS" id="PR00411">
    <property type="entry name" value="PNDRDTASEI"/>
</dbReference>
<keyword evidence="10" id="KW-1015">Disulfide bond</keyword>
<feature type="domain" description="Pyridine nucleotide-disulphide oxidoreductase dimerisation" evidence="17">
    <location>
        <begin position="339"/>
        <end position="449"/>
    </location>
</feature>
<reference evidence="20" key="1">
    <citation type="submission" date="2017-02" db="EMBL/GenBank/DDBJ databases">
        <authorList>
            <person name="Varghese N."/>
            <person name="Submissions S."/>
        </authorList>
    </citation>
    <scope>NUCLEOTIDE SEQUENCE [LARGE SCALE GENOMIC DNA]</scope>
    <source>
        <strain evidence="20">M1</strain>
    </source>
</reference>
<feature type="binding site" evidence="14">
    <location>
        <begin position="177"/>
        <end position="184"/>
    </location>
    <ligand>
        <name>NAD(+)</name>
        <dbReference type="ChEBI" id="CHEBI:57540"/>
    </ligand>
</feature>
<feature type="binding site" evidence="14">
    <location>
        <position position="267"/>
    </location>
    <ligand>
        <name>NAD(+)</name>
        <dbReference type="ChEBI" id="CHEBI:57540"/>
    </ligand>
</feature>
<dbReference type="GO" id="GO:0006103">
    <property type="term" value="P:2-oxoglutarate metabolic process"/>
    <property type="evidence" value="ECO:0007669"/>
    <property type="project" value="TreeGrafter"/>
</dbReference>
<feature type="active site" description="Proton acceptor" evidence="13">
    <location>
        <position position="438"/>
    </location>
</feature>
<evidence type="ECO:0000256" key="11">
    <source>
        <dbReference type="ARBA" id="ARBA00023284"/>
    </source>
</evidence>
<dbReference type="Pfam" id="PF02852">
    <property type="entry name" value="Pyr_redox_dim"/>
    <property type="match status" value="1"/>
</dbReference>
<evidence type="ECO:0000259" key="18">
    <source>
        <dbReference type="Pfam" id="PF07992"/>
    </source>
</evidence>
<evidence type="ECO:0000256" key="13">
    <source>
        <dbReference type="PIRSR" id="PIRSR000350-2"/>
    </source>
</evidence>
<feature type="binding site" evidence="14">
    <location>
        <begin position="311"/>
        <end position="314"/>
    </location>
    <ligand>
        <name>FAD</name>
        <dbReference type="ChEBI" id="CHEBI:57692"/>
    </ligand>
</feature>
<keyword evidence="5" id="KW-0963">Cytoplasm</keyword>
<accession>A0A1T5ME73</accession>
<dbReference type="PRINTS" id="PR00368">
    <property type="entry name" value="FADPNR"/>
</dbReference>
<dbReference type="Gene3D" id="3.50.50.60">
    <property type="entry name" value="FAD/NAD(P)-binding domain"/>
    <property type="match status" value="2"/>
</dbReference>